<sequence length="187" mass="20469">MSAYLTDMYVYTATRADASSISLIACLDNDNPGSDYIFREGSTNTSELWAKQGALLENSRVRRHTLLLMTCDEGQARSAPRELKGSTSTGIRFPSTLANTTVICVSIFLKPSQPLSSPGAETVLAQQLNKAEEEESFCAIAEEEKLIAERGGGLKLGCIKPCFDHSDQNTMATYYTKKDLWTCHAVV</sequence>
<proteinExistence type="predicted"/>
<keyword evidence="2" id="KW-1185">Reference proteome</keyword>
<dbReference type="Proteomes" id="UP001283361">
    <property type="component" value="Unassembled WGS sequence"/>
</dbReference>
<name>A0AAE1AJJ7_9GAST</name>
<dbReference type="AlphaFoldDB" id="A0AAE1AJJ7"/>
<gene>
    <name evidence="1" type="ORF">RRG08_063766</name>
</gene>
<dbReference type="EMBL" id="JAWDGP010001698">
    <property type="protein sequence ID" value="KAK3789050.1"/>
    <property type="molecule type" value="Genomic_DNA"/>
</dbReference>
<comment type="caution">
    <text evidence="1">The sequence shown here is derived from an EMBL/GenBank/DDBJ whole genome shotgun (WGS) entry which is preliminary data.</text>
</comment>
<evidence type="ECO:0000313" key="2">
    <source>
        <dbReference type="Proteomes" id="UP001283361"/>
    </source>
</evidence>
<protein>
    <submittedName>
        <fullName evidence="1">Uncharacterized protein</fullName>
    </submittedName>
</protein>
<accession>A0AAE1AJJ7</accession>
<evidence type="ECO:0000313" key="1">
    <source>
        <dbReference type="EMBL" id="KAK3789050.1"/>
    </source>
</evidence>
<reference evidence="1" key="1">
    <citation type="journal article" date="2023" name="G3 (Bethesda)">
        <title>A reference genome for the long-term kleptoplast-retaining sea slug Elysia crispata morphotype clarki.</title>
        <authorList>
            <person name="Eastman K.E."/>
            <person name="Pendleton A.L."/>
            <person name="Shaikh M.A."/>
            <person name="Suttiyut T."/>
            <person name="Ogas R."/>
            <person name="Tomko P."/>
            <person name="Gavelis G."/>
            <person name="Widhalm J.R."/>
            <person name="Wisecaver J.H."/>
        </authorList>
    </citation>
    <scope>NUCLEOTIDE SEQUENCE</scope>
    <source>
        <strain evidence="1">ECLA1</strain>
    </source>
</reference>
<organism evidence="1 2">
    <name type="scientific">Elysia crispata</name>
    <name type="common">lettuce slug</name>
    <dbReference type="NCBI Taxonomy" id="231223"/>
    <lineage>
        <taxon>Eukaryota</taxon>
        <taxon>Metazoa</taxon>
        <taxon>Spiralia</taxon>
        <taxon>Lophotrochozoa</taxon>
        <taxon>Mollusca</taxon>
        <taxon>Gastropoda</taxon>
        <taxon>Heterobranchia</taxon>
        <taxon>Euthyneura</taxon>
        <taxon>Panpulmonata</taxon>
        <taxon>Sacoglossa</taxon>
        <taxon>Placobranchoidea</taxon>
        <taxon>Plakobranchidae</taxon>
        <taxon>Elysia</taxon>
    </lineage>
</organism>